<evidence type="ECO:0000259" key="6">
    <source>
        <dbReference type="SMART" id="SM00645"/>
    </source>
</evidence>
<keyword evidence="2" id="KW-0865">Zymogen</keyword>
<evidence type="ECO:0000256" key="5">
    <source>
        <dbReference type="SAM" id="Phobius"/>
    </source>
</evidence>
<dbReference type="InterPro" id="IPR000668">
    <property type="entry name" value="Peptidase_C1A_C"/>
</dbReference>
<accession>A0AAD3H7Q2</accession>
<dbReference type="SMART" id="SM00848">
    <property type="entry name" value="Inhibitor_I29"/>
    <property type="match status" value="1"/>
</dbReference>
<dbReference type="GO" id="GO:0008234">
    <property type="term" value="F:cysteine-type peptidase activity"/>
    <property type="evidence" value="ECO:0007669"/>
    <property type="project" value="InterPro"/>
</dbReference>
<dbReference type="InterPro" id="IPR025660">
    <property type="entry name" value="Pept_his_AS"/>
</dbReference>
<organism evidence="8 9">
    <name type="scientific">Chaetoceros tenuissimus</name>
    <dbReference type="NCBI Taxonomy" id="426638"/>
    <lineage>
        <taxon>Eukaryota</taxon>
        <taxon>Sar</taxon>
        <taxon>Stramenopiles</taxon>
        <taxon>Ochrophyta</taxon>
        <taxon>Bacillariophyta</taxon>
        <taxon>Coscinodiscophyceae</taxon>
        <taxon>Chaetocerotophycidae</taxon>
        <taxon>Chaetocerotales</taxon>
        <taxon>Chaetocerotaceae</taxon>
        <taxon>Chaetoceros</taxon>
    </lineage>
</organism>
<dbReference type="Proteomes" id="UP001054902">
    <property type="component" value="Unassembled WGS sequence"/>
</dbReference>
<keyword evidence="5" id="KW-0472">Membrane</keyword>
<dbReference type="CDD" id="cd02248">
    <property type="entry name" value="Peptidase_C1A"/>
    <property type="match status" value="1"/>
</dbReference>
<name>A0AAD3H7Q2_9STRA</name>
<comment type="caution">
    <text evidence="8">The sequence shown here is derived from an EMBL/GenBank/DDBJ whole genome shotgun (WGS) entry which is preliminary data.</text>
</comment>
<dbReference type="Pfam" id="PF00112">
    <property type="entry name" value="Peptidase_C1"/>
    <property type="match status" value="1"/>
</dbReference>
<feature type="region of interest" description="Disordered" evidence="4">
    <location>
        <begin position="375"/>
        <end position="404"/>
    </location>
</feature>
<sequence>MHSNNKSIRKRPRSMVRNLFSSFLSPVSSLERHPDEYELNHAAGDTDQCHQRVAQDCYVPRQTQRMSTLFQARSRIHRNLTALSLTKKNKSSSSLFSRRTGYGTMESIVRKEDMNIIEQDEGDRVPLELEVRKGRKNPYGVRKYAIAMSAVLAIGFVILSFTNNNNARDIAATPKKAFSNLDNNSKQSQNEVYRLAKVQQPKRLEEEPLHESTLRKLKEEFHEWMEHHKRDYGSEEEKEKRFHIWKENHFRTLEKNEKHGPCKLTGKAVFGKNHLSDLTAEEFQSKFLTGYKGPHTNEMPSNHRRRLRSDQLHEEPQDILKTSSRTKRRVSPIDILTSDGLQDPSVLSEKVKRHDSVQERYLKYVEQAPMLDKTYYNREERQNERKCKCGSSSTNSNTNSNNYNNYYNSYGNRRARRLEKRQKSPLFGKTYYNKQEKQYICGYTKTYYNKKQSLDCSKYKLEAGQDYETSDSYEYSMNRCAWYDVSCWLRGVFQPIYSSSSERHYSNYNYPSSMDWRKMGAVTSIHSQSSCGACWAITATETIESAYYISTGKLYDLSEQEIIICDDTCDMCNGGWPQNAYEYVMNRGGLPKESSYDSDLLMTMTMVKNGESDELTENEMESIVQQTCPADESGSQKNDNSSSERFAVITGYAYATDRCVCYTDGTGCDCDEQNEVLAVMNVATYGPATVCLEASTWQDYTGGIITADSGCSSGFMDMNHCVQAVGYAFQEVSADGDGEEEEGSGSKSGDGEKTLEGYWIIRNQWTQYWGMNGYAYVAMGSNTCGVLNDMTQVFM</sequence>
<dbReference type="SUPFAM" id="SSF54001">
    <property type="entry name" value="Cysteine proteinases"/>
    <property type="match status" value="2"/>
</dbReference>
<dbReference type="InterPro" id="IPR038765">
    <property type="entry name" value="Papain-like_cys_pep_sf"/>
</dbReference>
<proteinExistence type="inferred from homology"/>
<keyword evidence="5" id="KW-1133">Transmembrane helix</keyword>
<evidence type="ECO:0000256" key="3">
    <source>
        <dbReference type="ARBA" id="ARBA00023157"/>
    </source>
</evidence>
<gene>
    <name evidence="8" type="ORF">CTEN210_09956</name>
</gene>
<feature type="compositionally biased region" description="Basic and acidic residues" evidence="4">
    <location>
        <begin position="375"/>
        <end position="387"/>
    </location>
</feature>
<reference evidence="8 9" key="1">
    <citation type="journal article" date="2021" name="Sci. Rep.">
        <title>The genome of the diatom Chaetoceros tenuissimus carries an ancient integrated fragment of an extant virus.</title>
        <authorList>
            <person name="Hongo Y."/>
            <person name="Kimura K."/>
            <person name="Takaki Y."/>
            <person name="Yoshida Y."/>
            <person name="Baba S."/>
            <person name="Kobayashi G."/>
            <person name="Nagasaki K."/>
            <person name="Hano T."/>
            <person name="Tomaru Y."/>
        </authorList>
    </citation>
    <scope>NUCLEOTIDE SEQUENCE [LARGE SCALE GENOMIC DNA]</scope>
    <source>
        <strain evidence="8 9">NIES-3715</strain>
    </source>
</reference>
<evidence type="ECO:0000256" key="2">
    <source>
        <dbReference type="ARBA" id="ARBA00023145"/>
    </source>
</evidence>
<evidence type="ECO:0000313" key="9">
    <source>
        <dbReference type="Proteomes" id="UP001054902"/>
    </source>
</evidence>
<dbReference type="GO" id="GO:0006508">
    <property type="term" value="P:proteolysis"/>
    <property type="evidence" value="ECO:0007669"/>
    <property type="project" value="InterPro"/>
</dbReference>
<feature type="domain" description="Peptidase C1A papain C-terminal" evidence="6">
    <location>
        <begin position="510"/>
        <end position="794"/>
    </location>
</feature>
<dbReference type="InterPro" id="IPR000169">
    <property type="entry name" value="Pept_cys_AS"/>
</dbReference>
<dbReference type="Pfam" id="PF08246">
    <property type="entry name" value="Inhibitor_I29"/>
    <property type="match status" value="1"/>
</dbReference>
<feature type="domain" description="Cathepsin propeptide inhibitor" evidence="7">
    <location>
        <begin position="221"/>
        <end position="283"/>
    </location>
</feature>
<dbReference type="AlphaFoldDB" id="A0AAD3H7Q2"/>
<evidence type="ECO:0000259" key="7">
    <source>
        <dbReference type="SMART" id="SM00848"/>
    </source>
</evidence>
<dbReference type="InterPro" id="IPR039417">
    <property type="entry name" value="Peptidase_C1A_papain-like"/>
</dbReference>
<comment type="similarity">
    <text evidence="1">Belongs to the peptidase C1 family.</text>
</comment>
<dbReference type="EMBL" id="BLLK01000047">
    <property type="protein sequence ID" value="GFH53480.1"/>
    <property type="molecule type" value="Genomic_DNA"/>
</dbReference>
<evidence type="ECO:0000313" key="8">
    <source>
        <dbReference type="EMBL" id="GFH53480.1"/>
    </source>
</evidence>
<feature type="compositionally biased region" description="Low complexity" evidence="4">
    <location>
        <begin position="390"/>
        <end position="404"/>
    </location>
</feature>
<dbReference type="PROSITE" id="PS00639">
    <property type="entry name" value="THIOL_PROTEASE_HIS"/>
    <property type="match status" value="1"/>
</dbReference>
<keyword evidence="3" id="KW-1015">Disulfide bond</keyword>
<dbReference type="Gene3D" id="1.10.287.2250">
    <property type="match status" value="1"/>
</dbReference>
<dbReference type="SMART" id="SM00645">
    <property type="entry name" value="Pept_C1"/>
    <property type="match status" value="1"/>
</dbReference>
<dbReference type="Gene3D" id="3.90.70.10">
    <property type="entry name" value="Cysteine proteinases"/>
    <property type="match status" value="1"/>
</dbReference>
<evidence type="ECO:0000256" key="1">
    <source>
        <dbReference type="ARBA" id="ARBA00008455"/>
    </source>
</evidence>
<keyword evidence="9" id="KW-1185">Reference proteome</keyword>
<dbReference type="InterPro" id="IPR013201">
    <property type="entry name" value="Prot_inhib_I29"/>
</dbReference>
<dbReference type="InterPro" id="IPR013128">
    <property type="entry name" value="Peptidase_C1A"/>
</dbReference>
<dbReference type="PROSITE" id="PS00139">
    <property type="entry name" value="THIOL_PROTEASE_CYS"/>
    <property type="match status" value="1"/>
</dbReference>
<feature type="transmembrane region" description="Helical" evidence="5">
    <location>
        <begin position="144"/>
        <end position="162"/>
    </location>
</feature>
<evidence type="ECO:0000256" key="4">
    <source>
        <dbReference type="SAM" id="MobiDB-lite"/>
    </source>
</evidence>
<dbReference type="PANTHER" id="PTHR12411">
    <property type="entry name" value="CYSTEINE PROTEASE FAMILY C1-RELATED"/>
    <property type="match status" value="1"/>
</dbReference>
<protein>
    <submittedName>
        <fullName evidence="8">Uncharacterized protein</fullName>
    </submittedName>
</protein>
<keyword evidence="5" id="KW-0812">Transmembrane</keyword>